<keyword evidence="3" id="KW-0731">Sigma factor</keyword>
<dbReference type="Proteomes" id="UP000215214">
    <property type="component" value="Chromosome TJEJU"/>
</dbReference>
<dbReference type="PANTHER" id="PTHR43133">
    <property type="entry name" value="RNA POLYMERASE ECF-TYPE SIGMA FACTO"/>
    <property type="match status" value="1"/>
</dbReference>
<evidence type="ECO:0000313" key="8">
    <source>
        <dbReference type="Proteomes" id="UP000215214"/>
    </source>
</evidence>
<dbReference type="GO" id="GO:0006352">
    <property type="term" value="P:DNA-templated transcription initiation"/>
    <property type="evidence" value="ECO:0007669"/>
    <property type="project" value="InterPro"/>
</dbReference>
<dbReference type="SUPFAM" id="SSF88659">
    <property type="entry name" value="Sigma3 and sigma4 domains of RNA polymerase sigma factors"/>
    <property type="match status" value="1"/>
</dbReference>
<evidence type="ECO:0000256" key="1">
    <source>
        <dbReference type="ARBA" id="ARBA00010641"/>
    </source>
</evidence>
<reference evidence="7 8" key="1">
    <citation type="submission" date="2017-07" db="EMBL/GenBank/DDBJ databases">
        <authorList>
            <person name="Sun Z.S."/>
            <person name="Albrecht U."/>
            <person name="Echele G."/>
            <person name="Lee C.C."/>
        </authorList>
    </citation>
    <scope>NUCLEOTIDE SEQUENCE [LARGE SCALE GENOMIC DNA]</scope>
    <source>
        <strain evidence="8">type strain: KCTC 22618</strain>
    </source>
</reference>
<dbReference type="GO" id="GO:0016987">
    <property type="term" value="F:sigma factor activity"/>
    <property type="evidence" value="ECO:0007669"/>
    <property type="project" value="UniProtKB-KW"/>
</dbReference>
<dbReference type="InterPro" id="IPR013324">
    <property type="entry name" value="RNA_pol_sigma_r3/r4-like"/>
</dbReference>
<dbReference type="InterPro" id="IPR039425">
    <property type="entry name" value="RNA_pol_sigma-70-like"/>
</dbReference>
<keyword evidence="4" id="KW-0238">DNA-binding</keyword>
<dbReference type="OrthoDB" id="1099849at2"/>
<dbReference type="EMBL" id="LT899436">
    <property type="protein sequence ID" value="SNR14138.1"/>
    <property type="molecule type" value="Genomic_DNA"/>
</dbReference>
<dbReference type="SUPFAM" id="SSF88946">
    <property type="entry name" value="Sigma2 domain of RNA polymerase sigma factors"/>
    <property type="match status" value="1"/>
</dbReference>
<dbReference type="GO" id="GO:0003677">
    <property type="term" value="F:DNA binding"/>
    <property type="evidence" value="ECO:0007669"/>
    <property type="project" value="UniProtKB-KW"/>
</dbReference>
<dbReference type="PANTHER" id="PTHR43133:SF8">
    <property type="entry name" value="RNA POLYMERASE SIGMA FACTOR HI_1459-RELATED"/>
    <property type="match status" value="1"/>
</dbReference>
<dbReference type="Gene3D" id="1.10.1740.10">
    <property type="match status" value="1"/>
</dbReference>
<dbReference type="InterPro" id="IPR007627">
    <property type="entry name" value="RNA_pol_sigma70_r2"/>
</dbReference>
<dbReference type="InterPro" id="IPR014284">
    <property type="entry name" value="RNA_pol_sigma-70_dom"/>
</dbReference>
<keyword evidence="8" id="KW-1185">Reference proteome</keyword>
<organism evidence="7 8">
    <name type="scientific">Tenacibaculum jejuense</name>
    <dbReference type="NCBI Taxonomy" id="584609"/>
    <lineage>
        <taxon>Bacteria</taxon>
        <taxon>Pseudomonadati</taxon>
        <taxon>Bacteroidota</taxon>
        <taxon>Flavobacteriia</taxon>
        <taxon>Flavobacteriales</taxon>
        <taxon>Flavobacteriaceae</taxon>
        <taxon>Tenacibaculum</taxon>
    </lineage>
</organism>
<dbReference type="InterPro" id="IPR036388">
    <property type="entry name" value="WH-like_DNA-bd_sf"/>
</dbReference>
<proteinExistence type="inferred from homology"/>
<evidence type="ECO:0000256" key="3">
    <source>
        <dbReference type="ARBA" id="ARBA00023082"/>
    </source>
</evidence>
<dbReference type="Pfam" id="PF04542">
    <property type="entry name" value="Sigma70_r2"/>
    <property type="match status" value="1"/>
</dbReference>
<evidence type="ECO:0000313" key="7">
    <source>
        <dbReference type="EMBL" id="SNR14138.1"/>
    </source>
</evidence>
<evidence type="ECO:0000256" key="2">
    <source>
        <dbReference type="ARBA" id="ARBA00023015"/>
    </source>
</evidence>
<evidence type="ECO:0000256" key="5">
    <source>
        <dbReference type="ARBA" id="ARBA00023163"/>
    </source>
</evidence>
<gene>
    <name evidence="7" type="ORF">TJEJU_0339</name>
</gene>
<evidence type="ECO:0000259" key="6">
    <source>
        <dbReference type="Pfam" id="PF04542"/>
    </source>
</evidence>
<keyword evidence="5" id="KW-0804">Transcription</keyword>
<dbReference type="AlphaFoldDB" id="A0A238U6B4"/>
<dbReference type="KEGG" id="tje:TJEJU_0339"/>
<evidence type="ECO:0000256" key="4">
    <source>
        <dbReference type="ARBA" id="ARBA00023125"/>
    </source>
</evidence>
<feature type="domain" description="RNA polymerase sigma-70 region 2" evidence="6">
    <location>
        <begin position="27"/>
        <end position="95"/>
    </location>
</feature>
<dbReference type="Gene3D" id="1.10.10.10">
    <property type="entry name" value="Winged helix-like DNA-binding domain superfamily/Winged helix DNA-binding domain"/>
    <property type="match status" value="1"/>
</dbReference>
<dbReference type="NCBIfam" id="TIGR02937">
    <property type="entry name" value="sigma70-ECF"/>
    <property type="match status" value="1"/>
</dbReference>
<accession>A0A238U6B4</accession>
<name>A0A238U6B4_9FLAO</name>
<comment type="similarity">
    <text evidence="1">Belongs to the sigma-70 factor family. ECF subfamily.</text>
</comment>
<sequence length="182" mass="21399">MNRNINDISLQQELRNGNRDALRKVYVNYRADFLKYAFTYKLSEEDALDIYHDTIIAFNKSFTQNKINITKSSIKTYLFGIGKNKIYNHFKKNKKIHLVKDRKDEAYESIEIDDVTPTIEQIALSKALQKISESCRTLLKLFYFRNLDIEEIVNLTDYKDANTVSSHKSRCMKKLKALVKNE</sequence>
<dbReference type="RefSeq" id="WP_095069002.1">
    <property type="nucleotide sequence ID" value="NZ_LT899436.1"/>
</dbReference>
<protein>
    <submittedName>
        <fullName evidence="7">RNA polymerase ECF-type sigma factor</fullName>
    </submittedName>
</protein>
<keyword evidence="2" id="KW-0805">Transcription regulation</keyword>
<dbReference type="InterPro" id="IPR013325">
    <property type="entry name" value="RNA_pol_sigma_r2"/>
</dbReference>